<keyword evidence="2 3" id="KW-0802">TPR repeat</keyword>
<keyword evidence="1" id="KW-0677">Repeat</keyword>
<accession>A0A812A1Q2</accession>
<dbReference type="PANTHER" id="PTHR45641">
    <property type="entry name" value="TETRATRICOPEPTIDE REPEAT PROTEIN (AFU_ORTHOLOGUE AFUA_6G03870)"/>
    <property type="match status" value="1"/>
</dbReference>
<dbReference type="InterPro" id="IPR011990">
    <property type="entry name" value="TPR-like_helical_dom_sf"/>
</dbReference>
<dbReference type="EMBL" id="CAJHZY010000030">
    <property type="protein sequence ID" value="CAD7766942.1"/>
    <property type="molecule type" value="Genomic_DNA"/>
</dbReference>
<feature type="repeat" description="TPR" evidence="3">
    <location>
        <begin position="89"/>
        <end position="122"/>
    </location>
</feature>
<protein>
    <submittedName>
        <fullName evidence="4">Tetratricopeptide repeat protein</fullName>
    </submittedName>
</protein>
<feature type="repeat" description="TPR" evidence="3">
    <location>
        <begin position="185"/>
        <end position="218"/>
    </location>
</feature>
<proteinExistence type="predicted"/>
<evidence type="ECO:0000313" key="5">
    <source>
        <dbReference type="Proteomes" id="UP000614580"/>
    </source>
</evidence>
<dbReference type="Pfam" id="PF13424">
    <property type="entry name" value="TPR_12"/>
    <property type="match status" value="1"/>
</dbReference>
<dbReference type="Proteomes" id="UP000614580">
    <property type="component" value="Unassembled WGS sequence"/>
</dbReference>
<evidence type="ECO:0000256" key="3">
    <source>
        <dbReference type="PROSITE-ProRule" id="PRU00339"/>
    </source>
</evidence>
<dbReference type="SUPFAM" id="SSF48452">
    <property type="entry name" value="TPR-like"/>
    <property type="match status" value="1"/>
</dbReference>
<feature type="repeat" description="TPR" evidence="3">
    <location>
        <begin position="44"/>
        <end position="77"/>
    </location>
</feature>
<name>A0A812A1Q2_9EURY</name>
<dbReference type="InterPro" id="IPR019734">
    <property type="entry name" value="TPR_rpt"/>
</dbReference>
<evidence type="ECO:0000256" key="1">
    <source>
        <dbReference type="ARBA" id="ARBA00022737"/>
    </source>
</evidence>
<dbReference type="PANTHER" id="PTHR45641:SF19">
    <property type="entry name" value="NEPHROCYSTIN-3"/>
    <property type="match status" value="1"/>
</dbReference>
<sequence>MGTGEELIEKANRCSDRGDYKPALKFAFEALELADKKNDDVLHSQALGTAGNILYRAGKFNEALSAYLSALKIQERLAEENPFFKSDVAMTLNNLGALLSDLGRFDDAKDRYERSLKMREALLDSDPENTAYKSDVAMTLNNLGALLSDLGRFDDAKDRYERSLKMREALLDSDPENTTYKSWVATTLNNLGALLSDLGRFDDAKDRYERSLTMREVLLESYPANTIFRSRAAGTTLRYWETVIEVLDSKKIRDSLAEYRNASQRLAEEAGHFKELGLIYESTLLKKLGIVSELKYNARTIRLETTPKKRISGYNKCAEIASSLSEIESENEQSEKWSDMAQYYRGRALANESMINGFNRGKLENAIETFKNASKTCDEAYPCYCIYDTLLQLAELSKNKIDIPEFKRRLRKTREKMQVETAASKCLLKIEGTLEQGEEKADRNEILRELNNEIITIEHHALRGLFKHVSDELSEYFKNPMEIDVHFQNWSLTVEISKIEGIVKIRTEDAVLCEANVGRKKRFLIPFEPQNPIENICFESKEKPYMRREIPVKCCELIGGQTVYFLKRRVM</sequence>
<comment type="caution">
    <text evidence="4">The sequence shown here is derived from an EMBL/GenBank/DDBJ whole genome shotgun (WGS) entry which is preliminary data.</text>
</comment>
<evidence type="ECO:0000256" key="2">
    <source>
        <dbReference type="ARBA" id="ARBA00022803"/>
    </source>
</evidence>
<feature type="repeat" description="TPR" evidence="3">
    <location>
        <begin position="137"/>
        <end position="170"/>
    </location>
</feature>
<dbReference type="SMART" id="SM00028">
    <property type="entry name" value="TPR"/>
    <property type="match status" value="5"/>
</dbReference>
<reference evidence="4" key="1">
    <citation type="submission" date="2020-12" db="EMBL/GenBank/DDBJ databases">
        <authorList>
            <person name="Hahn C.J."/>
            <person name="Laso-Perez R."/>
            <person name="Vulcano F."/>
            <person name="Vaziourakis K.-M."/>
            <person name="Stokke R."/>
            <person name="Steen I.H."/>
            <person name="Teske A."/>
            <person name="Boetius A."/>
            <person name="Liebeke M."/>
            <person name="Amann R."/>
            <person name="Knittel K."/>
        </authorList>
    </citation>
    <scope>NUCLEOTIDE SEQUENCE</scope>
    <source>
        <strain evidence="4">Gfbio:c6db26ca-90af-429b-aeed-0e3e8aed0b5e:GoM-Arc1_AMV-AAA_792_C10</strain>
    </source>
</reference>
<organism evidence="4 5">
    <name type="scientific">Candidatus Argoarchaeum ethanivorans</name>
    <dbReference type="NCBI Taxonomy" id="2608793"/>
    <lineage>
        <taxon>Archaea</taxon>
        <taxon>Methanobacteriati</taxon>
        <taxon>Methanobacteriota</taxon>
        <taxon>Stenosarchaea group</taxon>
        <taxon>Methanomicrobia</taxon>
        <taxon>Methanosarcinales</taxon>
        <taxon>Methanosarcinales incertae sedis</taxon>
        <taxon>GOM Arc I cluster</taxon>
        <taxon>Candidatus Argoarchaeum</taxon>
    </lineage>
</organism>
<dbReference type="Gene3D" id="1.25.40.10">
    <property type="entry name" value="Tetratricopeptide repeat domain"/>
    <property type="match status" value="1"/>
</dbReference>
<dbReference type="AlphaFoldDB" id="A0A812A1Q2"/>
<dbReference type="PROSITE" id="PS50005">
    <property type="entry name" value="TPR"/>
    <property type="match status" value="4"/>
</dbReference>
<dbReference type="Pfam" id="PF13374">
    <property type="entry name" value="TPR_10"/>
    <property type="match status" value="2"/>
</dbReference>
<gene>
    <name evidence="4" type="ORF">DNFNHJIP_00344</name>
</gene>
<evidence type="ECO:0000313" key="4">
    <source>
        <dbReference type="EMBL" id="CAD7766942.1"/>
    </source>
</evidence>